<dbReference type="GO" id="GO:0003676">
    <property type="term" value="F:nucleic acid binding"/>
    <property type="evidence" value="ECO:0007669"/>
    <property type="project" value="InterPro"/>
</dbReference>
<dbReference type="PRINTS" id="PR00507">
    <property type="entry name" value="N12N6MTFRASE"/>
</dbReference>
<dbReference type="PANTHER" id="PTHR33841:SF5">
    <property type="entry name" value="DNA METHYLASE (MODIFICATION METHYLASE) (METHYLTRANSFERASE)-RELATED"/>
    <property type="match status" value="1"/>
</dbReference>
<evidence type="ECO:0000313" key="9">
    <source>
        <dbReference type="Proteomes" id="UP000006919"/>
    </source>
</evidence>
<dbReference type="PANTHER" id="PTHR33841">
    <property type="entry name" value="DNA METHYLTRANSFERASE YEEA-RELATED"/>
    <property type="match status" value="1"/>
</dbReference>
<keyword evidence="3" id="KW-0489">Methyltransferase</keyword>
<organism evidence="8 9">
    <name type="scientific">Ruminococcus albus (strain ATCC 27210 / DSM 20455 / JCM 14654 / NCDO 2250 / 7)</name>
    <dbReference type="NCBI Taxonomy" id="697329"/>
    <lineage>
        <taxon>Bacteria</taxon>
        <taxon>Bacillati</taxon>
        <taxon>Bacillota</taxon>
        <taxon>Clostridia</taxon>
        <taxon>Eubacteriales</taxon>
        <taxon>Oscillospiraceae</taxon>
        <taxon>Ruminococcus</taxon>
    </lineage>
</organism>
<proteinExistence type="inferred from homology"/>
<keyword evidence="4" id="KW-0808">Transferase</keyword>
<dbReference type="SUPFAM" id="SSF53335">
    <property type="entry name" value="S-adenosyl-L-methionine-dependent methyltransferases"/>
    <property type="match status" value="1"/>
</dbReference>
<name>E6UDB3_RUMA7</name>
<evidence type="ECO:0000256" key="1">
    <source>
        <dbReference type="ARBA" id="ARBA00006594"/>
    </source>
</evidence>
<dbReference type="eggNOG" id="COG0827">
    <property type="taxonomic scope" value="Bacteria"/>
</dbReference>
<sequence>MTQPKTIQHKKRFGQFFSGKTVADMLFSLLPQGYKWSSVVDPMVGIGDMLVAVQENTKDCPTMLGIEIDKVVAKKCAERVPNASILCCDAFKNDNVVTSNGFDLVITNPPYVRYQLQYDDKVMPSAREIRENLIRQIQRIPYLSEKERFLFLQLAKNYSGLSDMAVPAWLLCAALVKKNGYLAMVVPETWLNRDYASPIQYLLLKCFRIETIAIDKNASWFPEALVKTCLVVAKRVEIQPLHETEKLITRIIENKRIYKQPTTTLFYYLKGAKEANKWCLSEDATFFSKRLELPHDLAEILKRTEPVEFMTLAEMGIECGQGLRTGANDFFYIKIKKAERKTIRIHSRVWDHGGRDYTFLKDDIIPALQNRGEIKGLVVTPGKLKTGVIYPQSEVKGDLQNYIGSAEKYIDTKGRRFKDYSAVVPNEKKDGDRIVREWFRLPKMANRHLPNLCITRVSAGIPECLFVEQNESEPIAIDANMVTIWGHDSQMVWGVFALLNSTWSKLSLELICTVMGGGALKVETSHVKKLLVPKLNYDQLNRLGNIGKELFNQECMTEGIQDKIDNIIASALGAKEITSKMRSLLERKYQERSTRS</sequence>
<dbReference type="OrthoDB" id="9815272at2"/>
<dbReference type="STRING" id="697329.Rumal_2313"/>
<evidence type="ECO:0000256" key="5">
    <source>
        <dbReference type="ARBA" id="ARBA00022691"/>
    </source>
</evidence>
<comment type="catalytic activity">
    <reaction evidence="6">
        <text>a 2'-deoxyadenosine in DNA + S-adenosyl-L-methionine = an N(6)-methyl-2'-deoxyadenosine in DNA + S-adenosyl-L-homocysteine + H(+)</text>
        <dbReference type="Rhea" id="RHEA:15197"/>
        <dbReference type="Rhea" id="RHEA-COMP:12418"/>
        <dbReference type="Rhea" id="RHEA-COMP:12419"/>
        <dbReference type="ChEBI" id="CHEBI:15378"/>
        <dbReference type="ChEBI" id="CHEBI:57856"/>
        <dbReference type="ChEBI" id="CHEBI:59789"/>
        <dbReference type="ChEBI" id="CHEBI:90615"/>
        <dbReference type="ChEBI" id="CHEBI:90616"/>
        <dbReference type="EC" id="2.1.1.72"/>
    </reaction>
</comment>
<dbReference type="InterPro" id="IPR050953">
    <property type="entry name" value="N4_N6_ade-DNA_methylase"/>
</dbReference>
<evidence type="ECO:0000256" key="4">
    <source>
        <dbReference type="ARBA" id="ARBA00022679"/>
    </source>
</evidence>
<accession>E6UDB3</accession>
<comment type="similarity">
    <text evidence="1">Belongs to the N(4)/N(6)-methyltransferase family.</text>
</comment>
<evidence type="ECO:0000256" key="3">
    <source>
        <dbReference type="ARBA" id="ARBA00022603"/>
    </source>
</evidence>
<keyword evidence="5" id="KW-0949">S-adenosyl-L-methionine</keyword>
<dbReference type="HOGENOM" id="CLU_445961_0_0_9"/>
<dbReference type="GO" id="GO:0006304">
    <property type="term" value="P:DNA modification"/>
    <property type="evidence" value="ECO:0007669"/>
    <property type="project" value="InterPro"/>
</dbReference>
<evidence type="ECO:0000256" key="6">
    <source>
        <dbReference type="ARBA" id="ARBA00047942"/>
    </source>
</evidence>
<dbReference type="RefSeq" id="WP_013498932.1">
    <property type="nucleotide sequence ID" value="NC_014833.1"/>
</dbReference>
<feature type="domain" description="Type II methyltransferase M.TaqI-like" evidence="7">
    <location>
        <begin position="95"/>
        <end position="213"/>
    </location>
</feature>
<dbReference type="PROSITE" id="PS00092">
    <property type="entry name" value="N6_MTASE"/>
    <property type="match status" value="1"/>
</dbReference>
<evidence type="ECO:0000256" key="2">
    <source>
        <dbReference type="ARBA" id="ARBA00011900"/>
    </source>
</evidence>
<evidence type="ECO:0000313" key="8">
    <source>
        <dbReference type="EMBL" id="ADU22796.1"/>
    </source>
</evidence>
<dbReference type="GO" id="GO:0032259">
    <property type="term" value="P:methylation"/>
    <property type="evidence" value="ECO:0007669"/>
    <property type="project" value="UniProtKB-KW"/>
</dbReference>
<evidence type="ECO:0000259" key="7">
    <source>
        <dbReference type="Pfam" id="PF07669"/>
    </source>
</evidence>
<dbReference type="AlphaFoldDB" id="E6UDB3"/>
<dbReference type="InterPro" id="IPR002052">
    <property type="entry name" value="DNA_methylase_N6_adenine_CS"/>
</dbReference>
<dbReference type="GO" id="GO:0009007">
    <property type="term" value="F:site-specific DNA-methyltransferase (adenine-specific) activity"/>
    <property type="evidence" value="ECO:0007669"/>
    <property type="project" value="UniProtKB-EC"/>
</dbReference>
<dbReference type="EMBL" id="CP002403">
    <property type="protein sequence ID" value="ADU22796.1"/>
    <property type="molecule type" value="Genomic_DNA"/>
</dbReference>
<dbReference type="Pfam" id="PF07669">
    <property type="entry name" value="Eco57I"/>
    <property type="match status" value="1"/>
</dbReference>
<gene>
    <name evidence="8" type="ordered locus">Rumal_2313</name>
</gene>
<protein>
    <recommendedName>
        <fullName evidence="2">site-specific DNA-methyltransferase (adenine-specific)</fullName>
        <ecNumber evidence="2">2.1.1.72</ecNumber>
    </recommendedName>
</protein>
<dbReference type="REBASE" id="30866">
    <property type="entry name" value="M2.Ral7ORF2312P"/>
</dbReference>
<dbReference type="InterPro" id="IPR029063">
    <property type="entry name" value="SAM-dependent_MTases_sf"/>
</dbReference>
<dbReference type="Proteomes" id="UP000006919">
    <property type="component" value="Chromosome"/>
</dbReference>
<dbReference type="EC" id="2.1.1.72" evidence="2"/>
<reference evidence="8 9" key="1">
    <citation type="journal article" date="2011" name="J. Bacteriol.">
        <title>Complete genome of the cellulolytic ruminal bacterium Ruminococcus albus 7.</title>
        <authorList>
            <person name="Suen G."/>
            <person name="Stevenson D.M."/>
            <person name="Bruce D.C."/>
            <person name="Chertkov O."/>
            <person name="Copeland A."/>
            <person name="Cheng J.F."/>
            <person name="Detter C."/>
            <person name="Detter J.C."/>
            <person name="Goodwin L.A."/>
            <person name="Han C.S."/>
            <person name="Hauser L.J."/>
            <person name="Ivanova N.N."/>
            <person name="Kyrpides N.C."/>
            <person name="Land M.L."/>
            <person name="Lapidus A."/>
            <person name="Lucas S."/>
            <person name="Ovchinnikova G."/>
            <person name="Pitluck S."/>
            <person name="Tapia R."/>
            <person name="Woyke T."/>
            <person name="Boyum J."/>
            <person name="Mead D."/>
            <person name="Weimer P.J."/>
        </authorList>
    </citation>
    <scope>NUCLEOTIDE SEQUENCE [LARGE SCALE GENOMIC DNA]</scope>
    <source>
        <strain evidence="9">ATCC 27210 / DSM 20455 / JCM 14654 / NCDO 2250 / 7</strain>
    </source>
</reference>
<dbReference type="InterPro" id="IPR011639">
    <property type="entry name" value="MethylTrfase_TaqI-like_dom"/>
</dbReference>
<dbReference type="KEGG" id="ral:Rumal_2313"/>
<dbReference type="Gene3D" id="3.40.50.150">
    <property type="entry name" value="Vaccinia Virus protein VP39"/>
    <property type="match status" value="1"/>
</dbReference>